<evidence type="ECO:0000313" key="1">
    <source>
        <dbReference type="EMBL" id="SPQ24947.1"/>
    </source>
</evidence>
<protein>
    <submittedName>
        <fullName evidence="1">80039446-86f5-4cfb-8c54-d434834e5325</fullName>
    </submittedName>
</protein>
<gene>
    <name evidence="1" type="ORF">TT172_LOCUS7366</name>
</gene>
<dbReference type="Proteomes" id="UP000289323">
    <property type="component" value="Unassembled WGS sequence"/>
</dbReference>
<reference evidence="1 2" key="1">
    <citation type="submission" date="2018-04" db="EMBL/GenBank/DDBJ databases">
        <authorList>
            <person name="Huttner S."/>
            <person name="Dainat J."/>
        </authorList>
    </citation>
    <scope>NUCLEOTIDE SEQUENCE [LARGE SCALE GENOMIC DNA]</scope>
</reference>
<dbReference type="EMBL" id="OUUZ01000014">
    <property type="protein sequence ID" value="SPQ24947.1"/>
    <property type="molecule type" value="Genomic_DNA"/>
</dbReference>
<organism evidence="1 2">
    <name type="scientific">Thermothielavioides terrestris</name>
    <dbReference type="NCBI Taxonomy" id="2587410"/>
    <lineage>
        <taxon>Eukaryota</taxon>
        <taxon>Fungi</taxon>
        <taxon>Dikarya</taxon>
        <taxon>Ascomycota</taxon>
        <taxon>Pezizomycotina</taxon>
        <taxon>Sordariomycetes</taxon>
        <taxon>Sordariomycetidae</taxon>
        <taxon>Sordariales</taxon>
        <taxon>Chaetomiaceae</taxon>
        <taxon>Thermothielavioides</taxon>
    </lineage>
</organism>
<name>A0A446BR38_9PEZI</name>
<sequence>MQGEVGMTDLYFNC</sequence>
<evidence type="ECO:0000313" key="2">
    <source>
        <dbReference type="Proteomes" id="UP000289323"/>
    </source>
</evidence>
<accession>A0A446BR38</accession>
<proteinExistence type="predicted"/>